<dbReference type="InterPro" id="IPR042245">
    <property type="entry name" value="Tgt2/MlaC_sf"/>
</dbReference>
<dbReference type="PIRSF" id="PIRSF004649">
    <property type="entry name" value="MlaC"/>
    <property type="match status" value="1"/>
</dbReference>
<evidence type="ECO:0000313" key="2">
    <source>
        <dbReference type="EMBL" id="GFZ78628.1"/>
    </source>
</evidence>
<dbReference type="Gene3D" id="3.10.450.710">
    <property type="entry name" value="Tgt2/MlaC"/>
    <property type="match status" value="1"/>
</dbReference>
<keyword evidence="3" id="KW-1185">Reference proteome</keyword>
<sequence>MTKQFYQFFLAVLAGLLLSATAHAQSGNGPSAVEAAEQSVTDLLQRVRDLRPYFDSEPERYYEGIEEEVTKFVDFREVARGVMARYSQMATDEQLEAFGDKLRETLTRFYGSALVEYGGQELTYLPSEEAPEDPDAPTTVRMQVNASGSQIELRYALFKNDAGEWKLRNLYVGGINLRRQYYTQFAALMARHNNDIDQVIEAWQ</sequence>
<evidence type="ECO:0000313" key="3">
    <source>
        <dbReference type="Proteomes" id="UP000627715"/>
    </source>
</evidence>
<dbReference type="RefSeq" id="WP_068810396.1">
    <property type="nucleotide sequence ID" value="NZ_BMIY01000009.1"/>
</dbReference>
<dbReference type="AlphaFoldDB" id="A0A916VIY7"/>
<dbReference type="EMBL" id="BMIY01000009">
    <property type="protein sequence ID" value="GFZ78628.1"/>
    <property type="molecule type" value="Genomic_DNA"/>
</dbReference>
<dbReference type="Pfam" id="PF05494">
    <property type="entry name" value="MlaC"/>
    <property type="match status" value="1"/>
</dbReference>
<organism evidence="2 3">
    <name type="scientific">Pseudohongiella nitratireducens</name>
    <dbReference type="NCBI Taxonomy" id="1768907"/>
    <lineage>
        <taxon>Bacteria</taxon>
        <taxon>Pseudomonadati</taxon>
        <taxon>Pseudomonadota</taxon>
        <taxon>Gammaproteobacteria</taxon>
        <taxon>Pseudomonadales</taxon>
        <taxon>Pseudohongiellaceae</taxon>
        <taxon>Pseudohongiella</taxon>
    </lineage>
</organism>
<name>A0A916VIY7_9GAMM</name>
<reference evidence="2" key="1">
    <citation type="journal article" date="2014" name="Int. J. Syst. Evol. Microbiol.">
        <title>Complete genome sequence of Corynebacterium casei LMG S-19264T (=DSM 44701T), isolated from a smear-ripened cheese.</title>
        <authorList>
            <consortium name="US DOE Joint Genome Institute (JGI-PGF)"/>
            <person name="Walter F."/>
            <person name="Albersmeier A."/>
            <person name="Kalinowski J."/>
            <person name="Ruckert C."/>
        </authorList>
    </citation>
    <scope>NUCLEOTIDE SEQUENCE</scope>
    <source>
        <strain evidence="2">CGMCC 1.15425</strain>
    </source>
</reference>
<dbReference type="PANTHER" id="PTHR36573:SF1">
    <property type="entry name" value="INTERMEMBRANE PHOSPHOLIPID TRANSPORT SYSTEM BINDING PROTEIN MLAC"/>
    <property type="match status" value="1"/>
</dbReference>
<accession>A0A916VIY7</accession>
<feature type="signal peptide" evidence="1">
    <location>
        <begin position="1"/>
        <end position="24"/>
    </location>
</feature>
<protein>
    <submittedName>
        <fullName evidence="2">Toluene tolerance protein</fullName>
    </submittedName>
</protein>
<dbReference type="Proteomes" id="UP000627715">
    <property type="component" value="Unassembled WGS sequence"/>
</dbReference>
<dbReference type="InterPro" id="IPR008869">
    <property type="entry name" value="MlaC/ttg2D"/>
</dbReference>
<proteinExistence type="predicted"/>
<keyword evidence="1" id="KW-0732">Signal</keyword>
<dbReference type="OrthoDB" id="9787053at2"/>
<evidence type="ECO:0000256" key="1">
    <source>
        <dbReference type="SAM" id="SignalP"/>
    </source>
</evidence>
<reference evidence="2" key="2">
    <citation type="submission" date="2020-09" db="EMBL/GenBank/DDBJ databases">
        <authorList>
            <person name="Sun Q."/>
            <person name="Zhou Y."/>
        </authorList>
    </citation>
    <scope>NUCLEOTIDE SEQUENCE</scope>
    <source>
        <strain evidence="2">CGMCC 1.15425</strain>
    </source>
</reference>
<feature type="chain" id="PRO_5037608777" evidence="1">
    <location>
        <begin position="25"/>
        <end position="204"/>
    </location>
</feature>
<dbReference type="PANTHER" id="PTHR36573">
    <property type="entry name" value="INTERMEMBRANE PHOSPHOLIPID TRANSPORT SYSTEM BINDING PROTEIN MLAC"/>
    <property type="match status" value="1"/>
</dbReference>
<gene>
    <name evidence="2" type="ORF">GCM10011403_22110</name>
</gene>
<comment type="caution">
    <text evidence="2">The sequence shown here is derived from an EMBL/GenBank/DDBJ whole genome shotgun (WGS) entry which is preliminary data.</text>
</comment>